<name>A0A1H1VJQ3_9BRAD</name>
<organism evidence="1 2">
    <name type="scientific">Bradyrhizobium canariense</name>
    <dbReference type="NCBI Taxonomy" id="255045"/>
    <lineage>
        <taxon>Bacteria</taxon>
        <taxon>Pseudomonadati</taxon>
        <taxon>Pseudomonadota</taxon>
        <taxon>Alphaproteobacteria</taxon>
        <taxon>Hyphomicrobiales</taxon>
        <taxon>Nitrobacteraceae</taxon>
        <taxon>Bradyrhizobium</taxon>
    </lineage>
</organism>
<proteinExistence type="predicted"/>
<gene>
    <name evidence="1" type="ORF">SAMN05444158_3446</name>
</gene>
<evidence type="ECO:0000313" key="1">
    <source>
        <dbReference type="EMBL" id="SDS85107.1"/>
    </source>
</evidence>
<sequence length="127" mass="14411">MPSPQVKMTNDNTRYTLGQLAQLRRQMLRYARSLPPGPERNDRRQIAASLRRLFRNKAWLAAHTVGGVGIEYRVNTVDLGGNLLKEIELNCPDDASAVESAKQFIDGRDIELWQLGRKVATFPHKPE</sequence>
<protein>
    <submittedName>
        <fullName evidence="1">Uncharacterized protein</fullName>
    </submittedName>
</protein>
<dbReference type="RefSeq" id="WP_146688117.1">
    <property type="nucleotide sequence ID" value="NZ_LT629750.1"/>
</dbReference>
<dbReference type="Proteomes" id="UP000243904">
    <property type="component" value="Chromosome I"/>
</dbReference>
<reference evidence="2" key="1">
    <citation type="submission" date="2016-10" db="EMBL/GenBank/DDBJ databases">
        <authorList>
            <person name="Varghese N."/>
            <person name="Submissions S."/>
        </authorList>
    </citation>
    <scope>NUCLEOTIDE SEQUENCE [LARGE SCALE GENOMIC DNA]</scope>
    <source>
        <strain evidence="2">GAS369</strain>
    </source>
</reference>
<evidence type="ECO:0000313" key="2">
    <source>
        <dbReference type="Proteomes" id="UP000243904"/>
    </source>
</evidence>
<dbReference type="AlphaFoldDB" id="A0A1H1VJQ3"/>
<dbReference type="EMBL" id="LT629750">
    <property type="protein sequence ID" value="SDS85107.1"/>
    <property type="molecule type" value="Genomic_DNA"/>
</dbReference>
<accession>A0A1H1VJQ3</accession>
<keyword evidence="2" id="KW-1185">Reference proteome</keyword>